<accession>A0ABV9QPD7</accession>
<evidence type="ECO:0000313" key="2">
    <source>
        <dbReference type="Proteomes" id="UP001595886"/>
    </source>
</evidence>
<proteinExistence type="predicted"/>
<evidence type="ECO:0000313" key="1">
    <source>
        <dbReference type="EMBL" id="MFC4819205.1"/>
    </source>
</evidence>
<dbReference type="Proteomes" id="UP001595886">
    <property type="component" value="Unassembled WGS sequence"/>
</dbReference>
<sequence>MQLIFPDPTTTAGRILFCLARSRAVTPRHVACDRDLPRFLTAVDELRTSGWGVFQPTIAQRWQLVDARHEGSFSSPDAQAWLKQAADAARRFGSNVNKEI</sequence>
<reference evidence="2" key="1">
    <citation type="journal article" date="2019" name="Int. J. Syst. Evol. Microbiol.">
        <title>The Global Catalogue of Microorganisms (GCM) 10K type strain sequencing project: providing services to taxonomists for standard genome sequencing and annotation.</title>
        <authorList>
            <consortium name="The Broad Institute Genomics Platform"/>
            <consortium name="The Broad Institute Genome Sequencing Center for Infectious Disease"/>
            <person name="Wu L."/>
            <person name="Ma J."/>
        </authorList>
    </citation>
    <scope>NUCLEOTIDE SEQUENCE [LARGE SCALE GENOMIC DNA]</scope>
    <source>
        <strain evidence="2">CCUG 30340</strain>
    </source>
</reference>
<protein>
    <submittedName>
        <fullName evidence="1">Uncharacterized protein</fullName>
    </submittedName>
</protein>
<dbReference type="EMBL" id="JBHSHD010000003">
    <property type="protein sequence ID" value="MFC4819205.1"/>
    <property type="molecule type" value="Genomic_DNA"/>
</dbReference>
<keyword evidence="2" id="KW-1185">Reference proteome</keyword>
<organism evidence="1 2">
    <name type="scientific">Dokdonella ginsengisoli</name>
    <dbReference type="NCBI Taxonomy" id="363846"/>
    <lineage>
        <taxon>Bacteria</taxon>
        <taxon>Pseudomonadati</taxon>
        <taxon>Pseudomonadota</taxon>
        <taxon>Gammaproteobacteria</taxon>
        <taxon>Lysobacterales</taxon>
        <taxon>Rhodanobacteraceae</taxon>
        <taxon>Dokdonella</taxon>
    </lineage>
</organism>
<comment type="caution">
    <text evidence="1">The sequence shown here is derived from an EMBL/GenBank/DDBJ whole genome shotgun (WGS) entry which is preliminary data.</text>
</comment>
<name>A0ABV9QPD7_9GAMM</name>
<gene>
    <name evidence="1" type="ORF">ACFO6Q_02655</name>
</gene>
<dbReference type="RefSeq" id="WP_380018955.1">
    <property type="nucleotide sequence ID" value="NZ_JBHSHD010000003.1"/>
</dbReference>